<dbReference type="Proteomes" id="UP000429607">
    <property type="component" value="Unassembled WGS sequence"/>
</dbReference>
<keyword evidence="4" id="KW-1185">Reference proteome</keyword>
<dbReference type="AlphaFoldDB" id="A0A6A3LLU6"/>
<comment type="caution">
    <text evidence="1">The sequence shown here is derived from an EMBL/GenBank/DDBJ whole genome shotgun (WGS) entry which is preliminary data.</text>
</comment>
<reference evidence="1 3" key="1">
    <citation type="submission" date="2018-09" db="EMBL/GenBank/DDBJ databases">
        <title>Genomic investigation of the strawberry pathogen Phytophthora fragariae indicates pathogenicity is determined by transcriptional variation in three key races.</title>
        <authorList>
            <person name="Adams T.M."/>
            <person name="Armitage A.D."/>
            <person name="Sobczyk M.K."/>
            <person name="Bates H.J."/>
            <person name="Dunwell J.M."/>
            <person name="Nellist C.F."/>
            <person name="Harrison R.J."/>
        </authorList>
    </citation>
    <scope>NUCLEOTIDE SEQUENCE [LARGE SCALE GENOMIC DNA]</scope>
    <source>
        <strain evidence="1 3">SCRP249</strain>
        <strain evidence="2 4">SCRP333</strain>
    </source>
</reference>
<evidence type="ECO:0000313" key="4">
    <source>
        <dbReference type="Proteomes" id="UP000434957"/>
    </source>
</evidence>
<protein>
    <submittedName>
        <fullName evidence="1">Uncharacterized protein</fullName>
    </submittedName>
</protein>
<evidence type="ECO:0000313" key="2">
    <source>
        <dbReference type="EMBL" id="KAE9331939.1"/>
    </source>
</evidence>
<proteinExistence type="predicted"/>
<dbReference type="PANTHER" id="PTHR33099:SF7">
    <property type="entry name" value="MYND-TYPE DOMAIN-CONTAINING PROTEIN"/>
    <property type="match status" value="1"/>
</dbReference>
<dbReference type="EMBL" id="QXFV01000978">
    <property type="protein sequence ID" value="KAE9019185.1"/>
    <property type="molecule type" value="Genomic_DNA"/>
</dbReference>
<sequence>MSLDYMLSVPEEQFDLQEAYWPFTAMGEIDDECYLPKGETCIALSAALGRLAETRDDVFAFEDTNTRLPAVCGLKVKGDACIPIPLTEKYAKLLLDKCTKSDVGEKRWELAGSQVEMENPIWNVRLKELLHRVGIELGYGLVILDAELEKLVVYEPGGRLMRHKCAEDVAGEVAKLVVQLPSMFTGGDLVVYSDEDSSKHCRMDMGKKADTAAYSPCCAVYVAGAEHAVEEVKNGYRVVLVYSLRVPEDEYSPGVTRAGQLVVREMCDSMAEFGEKESFALLLSTNYGYAGLEKKGIELLKDEDRRQFDALQKANALLPPEKQLKFYLVELNQSTELIRDVCIGGGAYYRNRGFEPVSRSGNGVVGTPWEVTGNSESSVWFSINGEKLRDWDFEHGGDPLQWSAHLNFLNPGTLSPREMWSDHMSRDGLVDEQTIEYTAHAIVGWPLARDLENTSTLIGEGAAIKGILAENPVKFLKLRTLMEIAVGNENDKEHRCSWDNSVSPYMNFCQDMCSAIAAAGDVSLVGKFFTKFFGRLKNKQQLAPTILIMMNQFGWDAIAAHLTGAMNQQNQHDALVFAVKLADDCRAEAKFESPATMLAIEKARGVPGEVLSSFDHLGLLWKCASTCPSPAAFTAIETLLKNLDGGLLAPVLTCISSCVDQASPTNQRSALTALVSSRCQWLAGEISRQHKVFSWEMPDAHFPANAEVENFLPLRSHSVVLVVSQQRVSLLVITIERQTDQTELLRTRCQHKEVGKMPRSW</sequence>
<gene>
    <name evidence="1" type="ORF">PR001_g13944</name>
    <name evidence="2" type="ORF">PR003_g14764</name>
</gene>
<accession>A0A6A3LLU6</accession>
<evidence type="ECO:0000313" key="3">
    <source>
        <dbReference type="Proteomes" id="UP000429607"/>
    </source>
</evidence>
<dbReference type="PANTHER" id="PTHR33099">
    <property type="entry name" value="FE2OG DIOXYGENASE DOMAIN-CONTAINING PROTEIN"/>
    <property type="match status" value="1"/>
</dbReference>
<organism evidence="1 3">
    <name type="scientific">Phytophthora rubi</name>
    <dbReference type="NCBI Taxonomy" id="129364"/>
    <lineage>
        <taxon>Eukaryota</taxon>
        <taxon>Sar</taxon>
        <taxon>Stramenopiles</taxon>
        <taxon>Oomycota</taxon>
        <taxon>Peronosporomycetes</taxon>
        <taxon>Peronosporales</taxon>
        <taxon>Peronosporaceae</taxon>
        <taxon>Phytophthora</taxon>
    </lineage>
</organism>
<dbReference type="EMBL" id="QXFT01000992">
    <property type="protein sequence ID" value="KAE9331939.1"/>
    <property type="molecule type" value="Genomic_DNA"/>
</dbReference>
<dbReference type="Proteomes" id="UP000434957">
    <property type="component" value="Unassembled WGS sequence"/>
</dbReference>
<name>A0A6A3LLU6_9STRA</name>
<evidence type="ECO:0000313" key="1">
    <source>
        <dbReference type="EMBL" id="KAE9019185.1"/>
    </source>
</evidence>